<evidence type="ECO:0000313" key="1">
    <source>
        <dbReference type="EMBL" id="KJZ69647.1"/>
    </source>
</evidence>
<dbReference type="Proteomes" id="UP000054481">
    <property type="component" value="Unassembled WGS sequence"/>
</dbReference>
<dbReference type="AlphaFoldDB" id="A0A0F7ZWV8"/>
<name>A0A0F7ZWV8_9HYPO</name>
<dbReference type="EMBL" id="KQ030692">
    <property type="protein sequence ID" value="KJZ69647.1"/>
    <property type="molecule type" value="Genomic_DNA"/>
</dbReference>
<keyword evidence="2" id="KW-1185">Reference proteome</keyword>
<gene>
    <name evidence="1" type="ORF">HIM_10963</name>
</gene>
<dbReference type="OrthoDB" id="3261222at2759"/>
<evidence type="ECO:0000313" key="2">
    <source>
        <dbReference type="Proteomes" id="UP000054481"/>
    </source>
</evidence>
<proteinExistence type="predicted"/>
<organism evidence="1 2">
    <name type="scientific">Hirsutella minnesotensis 3608</name>
    <dbReference type="NCBI Taxonomy" id="1043627"/>
    <lineage>
        <taxon>Eukaryota</taxon>
        <taxon>Fungi</taxon>
        <taxon>Dikarya</taxon>
        <taxon>Ascomycota</taxon>
        <taxon>Pezizomycotina</taxon>
        <taxon>Sordariomycetes</taxon>
        <taxon>Hypocreomycetidae</taxon>
        <taxon>Hypocreales</taxon>
        <taxon>Ophiocordycipitaceae</taxon>
        <taxon>Hirsutella</taxon>
    </lineage>
</organism>
<protein>
    <submittedName>
        <fullName evidence="1">Uncharacterized protein</fullName>
    </submittedName>
</protein>
<reference evidence="1 2" key="1">
    <citation type="journal article" date="2014" name="Genome Biol. Evol.">
        <title>Comparative genomics and transcriptomics analyses reveal divergent lifestyle features of nematode endoparasitic fungus Hirsutella minnesotensis.</title>
        <authorList>
            <person name="Lai Y."/>
            <person name="Liu K."/>
            <person name="Zhang X."/>
            <person name="Zhang X."/>
            <person name="Li K."/>
            <person name="Wang N."/>
            <person name="Shu C."/>
            <person name="Wu Y."/>
            <person name="Wang C."/>
            <person name="Bushley K.E."/>
            <person name="Xiang M."/>
            <person name="Liu X."/>
        </authorList>
    </citation>
    <scope>NUCLEOTIDE SEQUENCE [LARGE SCALE GENOMIC DNA]</scope>
    <source>
        <strain evidence="1 2">3608</strain>
    </source>
</reference>
<accession>A0A0F7ZWV8</accession>
<sequence>MSPVSESNRNKAQIGQIRQAIEVEMRAKNGQETWKCAAVVREFRNADRVKIVCRDEAELQLVKEAAQKTAVDDSRVMRNQLYPVRVDNANRTAFLDAEGNVLPGTVEALGAGNS</sequence>